<dbReference type="EMBL" id="AY320035">
    <property type="protein sequence ID" value="AAR29699.1"/>
    <property type="molecule type" value="Genomic_DNA"/>
</dbReference>
<dbReference type="Proteomes" id="UP000001708">
    <property type="component" value="Segment"/>
</dbReference>
<sequence length="359" mass="38836">MGSRILTMQRQAAQLGRIRTGYSRPSSKPGNRRVPVRSETFLLSSHSRTYIERAAELYGGEPEAWTPQGSKIEQFRVITEARELYSILPPGDPLSQANELWTGGGCARRCDGVTEQLTRKPCLCLAEHGEGWHEQPAGTVCKPTSRIAVMLADMPDLGVWRLESHSWYAADAMAGGIDMVLAATDGKSPMPLRMWIEQRQVKRRGETKNFPVVMVVPAIASLRQALSGPLSMAAAIDAGSPVDRPAIEAARPDYAAEARKCTTVETARDVWRRANRAGHVARDGSDPLSQELRQIADDIAKGVDTATGVVGDDQGDDEQLLDSPDDDGVYDAEVVPDESADAESHAVWPAVAQPGGGGR</sequence>
<feature type="compositionally biased region" description="Acidic residues" evidence="1">
    <location>
        <begin position="313"/>
        <end position="341"/>
    </location>
</feature>
<organism evidence="2 3">
    <name type="scientific">Streptomyces phage VWB</name>
    <dbReference type="NCBI Taxonomy" id="10702"/>
    <lineage>
        <taxon>Viruses</taxon>
        <taxon>Duplodnaviria</taxon>
        <taxon>Heunggongvirae</taxon>
        <taxon>Uroviricota</taxon>
        <taxon>Caudoviricetes</taxon>
        <taxon>Veewebvirus</taxon>
        <taxon>Veewebvirus vwb</taxon>
    </lineage>
</organism>
<reference evidence="2 3" key="2">
    <citation type="journal article" date="1995" name="Arch. Virol.">
        <title>Analysis of the open reading frames of the main capsid proteins of actinophage VWB.</title>
        <authorList>
            <person name="Anne J."/>
            <person name="Fiten P."/>
            <person name="Van Mellaert L."/>
            <person name="Joris B."/>
            <person name="Opdenakker G."/>
            <person name="Eyssen H."/>
        </authorList>
    </citation>
    <scope>NUCLEOTIDE SEQUENCE [LARGE SCALE GENOMIC DNA]</scope>
</reference>
<evidence type="ECO:0000313" key="2">
    <source>
        <dbReference type="EMBL" id="AAR29699.1"/>
    </source>
</evidence>
<dbReference type="RefSeq" id="NP_958251.1">
    <property type="nucleotide sequence ID" value="NC_005345.2"/>
</dbReference>
<dbReference type="GeneID" id="2732830"/>
<evidence type="ECO:0000256" key="1">
    <source>
        <dbReference type="SAM" id="MobiDB-lite"/>
    </source>
</evidence>
<feature type="region of interest" description="Disordered" evidence="1">
    <location>
        <begin position="306"/>
        <end position="359"/>
    </location>
</feature>
<dbReference type="Pfam" id="PF18897">
    <property type="entry name" value="Gp3-like"/>
    <property type="match status" value="1"/>
</dbReference>
<protein>
    <submittedName>
        <fullName evidence="2">Uncharacterized protein</fullName>
    </submittedName>
</protein>
<keyword evidence="3" id="KW-1185">Reference proteome</keyword>
<reference evidence="2 3" key="4">
    <citation type="journal article" date="2005" name="Virology">
        <title>Complete genomic nucleotide sequence and analysis of the temperate bacteriophage VWB.</title>
        <authorList>
            <person name="Van Dessel W."/>
            <person name="Van Mellaert L."/>
            <person name="Liesegang H."/>
            <person name="Raasch C."/>
            <person name="De Keersmaeker S."/>
            <person name="Geukens N."/>
            <person name="Lammertyn E."/>
            <person name="Streit W."/>
            <person name="Anne J."/>
        </authorList>
    </citation>
    <scope>NUCLEOTIDE SEQUENCE [LARGE SCALE GENOMIC DNA]</scope>
</reference>
<name>Q6VY80_9CAUD</name>
<dbReference type="InterPro" id="IPR043991">
    <property type="entry name" value="Gp3-like"/>
</dbReference>
<accession>Q6VY80</accession>
<dbReference type="OrthoDB" id="22616at10239"/>
<reference evidence="2 3" key="1">
    <citation type="journal article" date="1990" name="J. Gen. Microbiol.">
        <title>Further biological and molecular characterization of actinophage VWB.</title>
        <authorList>
            <person name="Anne J."/>
            <person name="Van Mellaert L."/>
            <person name="Decock B."/>
            <person name="Van Damme J."/>
            <person name="Van Aerschot A."/>
            <person name="Herdewijn P."/>
            <person name="Eyssen H."/>
        </authorList>
    </citation>
    <scope>NUCLEOTIDE SEQUENCE [LARGE SCALE GENOMIC DNA]</scope>
</reference>
<reference evidence="2 3" key="3">
    <citation type="journal article" date="1998" name="Microbiology">
        <title>Site-specific integration of bacteriophage VWB genome into Streptomyces venezuelae and construction of a VWB-based integrative vector.</title>
        <authorList>
            <person name="Van Mellaert L."/>
            <person name="Mei L."/>
            <person name="Lammertyn E."/>
            <person name="Schacht S."/>
            <person name="Anne J."/>
        </authorList>
    </citation>
    <scope>NUCLEOTIDE SEQUENCE [LARGE SCALE GENOMIC DNA]</scope>
</reference>
<dbReference type="KEGG" id="vg:2732830"/>
<evidence type="ECO:0000313" key="3">
    <source>
        <dbReference type="Proteomes" id="UP000001708"/>
    </source>
</evidence>
<proteinExistence type="predicted"/>